<evidence type="ECO:0000256" key="1">
    <source>
        <dbReference type="ARBA" id="ARBA00009369"/>
    </source>
</evidence>
<dbReference type="InterPro" id="IPR042175">
    <property type="entry name" value="Cell/Rod_MreC_2"/>
</dbReference>
<dbReference type="GO" id="GO:0005886">
    <property type="term" value="C:plasma membrane"/>
    <property type="evidence" value="ECO:0007669"/>
    <property type="project" value="TreeGrafter"/>
</dbReference>
<evidence type="ECO:0000313" key="7">
    <source>
        <dbReference type="Proteomes" id="UP000179069"/>
    </source>
</evidence>
<evidence type="ECO:0000256" key="2">
    <source>
        <dbReference type="ARBA" id="ARBA00013855"/>
    </source>
</evidence>
<dbReference type="InterPro" id="IPR055342">
    <property type="entry name" value="MreC_beta-barrel_core"/>
</dbReference>
<dbReference type="PIRSF" id="PIRSF038471">
    <property type="entry name" value="MreC"/>
    <property type="match status" value="1"/>
</dbReference>
<evidence type="ECO:0000313" key="6">
    <source>
        <dbReference type="EMBL" id="OGY16279.1"/>
    </source>
</evidence>
<keyword evidence="3" id="KW-0133">Cell shape</keyword>
<organism evidence="6 7">
    <name type="scientific">Candidatus Chisholmbacteria bacterium RIFCSPHIGHO2_01_FULL_49_18</name>
    <dbReference type="NCBI Taxonomy" id="1797590"/>
    <lineage>
        <taxon>Bacteria</taxon>
        <taxon>Candidatus Chisholmiibacteriota</taxon>
    </lineage>
</organism>
<dbReference type="PANTHER" id="PTHR34138:SF1">
    <property type="entry name" value="CELL SHAPE-DETERMINING PROTEIN MREC"/>
    <property type="match status" value="1"/>
</dbReference>
<evidence type="ECO:0000259" key="5">
    <source>
        <dbReference type="Pfam" id="PF04085"/>
    </source>
</evidence>
<feature type="domain" description="Rod shape-determining protein MreC beta-barrel core" evidence="5">
    <location>
        <begin position="129"/>
        <end position="262"/>
    </location>
</feature>
<comment type="similarity">
    <text evidence="1">Belongs to the MreC family.</text>
</comment>
<comment type="caution">
    <text evidence="6">The sequence shown here is derived from an EMBL/GenBank/DDBJ whole genome shotgun (WGS) entry which is preliminary data.</text>
</comment>
<dbReference type="AlphaFoldDB" id="A0A1G1VLI3"/>
<dbReference type="Proteomes" id="UP000179069">
    <property type="component" value="Unassembled WGS sequence"/>
</dbReference>
<dbReference type="PANTHER" id="PTHR34138">
    <property type="entry name" value="CELL SHAPE-DETERMINING PROTEIN MREC"/>
    <property type="match status" value="1"/>
</dbReference>
<dbReference type="Gene3D" id="2.40.10.350">
    <property type="entry name" value="Rod shape-determining protein MreC, domain 2"/>
    <property type="match status" value="1"/>
</dbReference>
<sequence>MALARRFAFTREVRTFLILAALSLLLVFADRTKVITVLRRSVESILVPVERAVFDASPAVRSPVDALRYWRSGTARIADLERQVTQLTVDSAKLSSLEEENQAMRRLLGAPLPRQWKFIPAPIIGRGDEISLGVGAVDGVEEGDAVIWEEVLLGTVAHVSQRQSLMLSVSDSRSSIPVYLPDSGADGLLQGRFSSQMLLTQVLQSANLPLGTVVVTSGTFGPPRGLVVGKVSEILSDETAIFQEAVVEPTLSLDSVSTVFVTKL</sequence>
<dbReference type="EMBL" id="MHCI01000018">
    <property type="protein sequence ID" value="OGY16279.1"/>
    <property type="molecule type" value="Genomic_DNA"/>
</dbReference>
<dbReference type="InterPro" id="IPR007221">
    <property type="entry name" value="MreC"/>
</dbReference>
<dbReference type="Gene3D" id="2.40.10.340">
    <property type="entry name" value="Rod shape-determining protein MreC, domain 1"/>
    <property type="match status" value="1"/>
</dbReference>
<dbReference type="Pfam" id="PF04085">
    <property type="entry name" value="MreC"/>
    <property type="match status" value="1"/>
</dbReference>
<dbReference type="GO" id="GO:0008360">
    <property type="term" value="P:regulation of cell shape"/>
    <property type="evidence" value="ECO:0007669"/>
    <property type="project" value="UniProtKB-KW"/>
</dbReference>
<accession>A0A1G1VLI3</accession>
<dbReference type="InterPro" id="IPR042177">
    <property type="entry name" value="Cell/Rod_1"/>
</dbReference>
<proteinExistence type="inferred from homology"/>
<evidence type="ECO:0000256" key="3">
    <source>
        <dbReference type="ARBA" id="ARBA00022960"/>
    </source>
</evidence>
<reference evidence="6 7" key="1">
    <citation type="journal article" date="2016" name="Nat. Commun.">
        <title>Thousands of microbial genomes shed light on interconnected biogeochemical processes in an aquifer system.</title>
        <authorList>
            <person name="Anantharaman K."/>
            <person name="Brown C.T."/>
            <person name="Hug L.A."/>
            <person name="Sharon I."/>
            <person name="Castelle C.J."/>
            <person name="Probst A.J."/>
            <person name="Thomas B.C."/>
            <person name="Singh A."/>
            <person name="Wilkins M.J."/>
            <person name="Karaoz U."/>
            <person name="Brodie E.L."/>
            <person name="Williams K.H."/>
            <person name="Hubbard S.S."/>
            <person name="Banfield J.F."/>
        </authorList>
    </citation>
    <scope>NUCLEOTIDE SEQUENCE [LARGE SCALE GENOMIC DNA]</scope>
</reference>
<protein>
    <recommendedName>
        <fullName evidence="2">Cell shape-determining protein MreC</fullName>
    </recommendedName>
    <alternativeName>
        <fullName evidence="4">Cell shape protein MreC</fullName>
    </alternativeName>
</protein>
<name>A0A1G1VLI3_9BACT</name>
<gene>
    <name evidence="6" type="ORF">A2785_01670</name>
</gene>
<evidence type="ECO:0000256" key="4">
    <source>
        <dbReference type="ARBA" id="ARBA00032089"/>
    </source>
</evidence>